<evidence type="ECO:0000256" key="1">
    <source>
        <dbReference type="SAM" id="MobiDB-lite"/>
    </source>
</evidence>
<name>A0A4S3J6U6_9EURO</name>
<dbReference type="EMBL" id="SOSA01000595">
    <property type="protein sequence ID" value="THC89847.1"/>
    <property type="molecule type" value="Genomic_DNA"/>
</dbReference>
<protein>
    <submittedName>
        <fullName evidence="3">Uncharacterized protein</fullName>
    </submittedName>
</protein>
<evidence type="ECO:0000313" key="2">
    <source>
        <dbReference type="EMBL" id="KAA8651690.1"/>
    </source>
</evidence>
<sequence length="81" mass="8833">MGPGDWPSTGTNSGDTGGAEGMEPAAIVSAFVELPGSEHDNVLKKKKWLFTVYLVEEKETAVDYLGFSAWKPTPIPRFDLF</sequence>
<feature type="region of interest" description="Disordered" evidence="1">
    <location>
        <begin position="1"/>
        <end position="21"/>
    </location>
</feature>
<gene>
    <name evidence="2" type="ORF">ATNIH1004_000586</name>
    <name evidence="3" type="ORF">EYZ11_010698</name>
</gene>
<dbReference type="VEuPathDB" id="FungiDB:EYZ11_010698"/>
<organism evidence="3 4">
    <name type="scientific">Aspergillus tanneri</name>
    <dbReference type="NCBI Taxonomy" id="1220188"/>
    <lineage>
        <taxon>Eukaryota</taxon>
        <taxon>Fungi</taxon>
        <taxon>Dikarya</taxon>
        <taxon>Ascomycota</taxon>
        <taxon>Pezizomycotina</taxon>
        <taxon>Eurotiomycetes</taxon>
        <taxon>Eurotiomycetidae</taxon>
        <taxon>Eurotiales</taxon>
        <taxon>Aspergillaceae</taxon>
        <taxon>Aspergillus</taxon>
        <taxon>Aspergillus subgen. Circumdati</taxon>
    </lineage>
</organism>
<dbReference type="Proteomes" id="UP000324241">
    <property type="component" value="Unassembled WGS sequence"/>
</dbReference>
<accession>A0A4S3J6U6</accession>
<evidence type="ECO:0000313" key="5">
    <source>
        <dbReference type="Proteomes" id="UP000324241"/>
    </source>
</evidence>
<reference evidence="2 5" key="2">
    <citation type="submission" date="2019-08" db="EMBL/GenBank/DDBJ databases">
        <title>The genome sequence of a newly discovered highly antifungal drug resistant Aspergillus species, Aspergillus tanneri NIH 1004.</title>
        <authorList>
            <person name="Mounaud S."/>
            <person name="Singh I."/>
            <person name="Joardar V."/>
            <person name="Pakala S."/>
            <person name="Pakala S."/>
            <person name="Venepally P."/>
            <person name="Chung J.K."/>
            <person name="Losada L."/>
            <person name="Nierman W.C."/>
        </authorList>
    </citation>
    <scope>NUCLEOTIDE SEQUENCE [LARGE SCALE GENOMIC DNA]</scope>
    <source>
        <strain evidence="2 5">NIH1004</strain>
    </source>
</reference>
<comment type="caution">
    <text evidence="3">The sequence shown here is derived from an EMBL/GenBank/DDBJ whole genome shotgun (WGS) entry which is preliminary data.</text>
</comment>
<dbReference type="RefSeq" id="XP_033431051.1">
    <property type="nucleotide sequence ID" value="XM_033565294.1"/>
</dbReference>
<dbReference type="AlphaFoldDB" id="A0A4S3J6U6"/>
<evidence type="ECO:0000313" key="3">
    <source>
        <dbReference type="EMBL" id="THC89847.1"/>
    </source>
</evidence>
<reference evidence="3 4" key="1">
    <citation type="submission" date="2019-03" db="EMBL/GenBank/DDBJ databases">
        <title>The genome sequence of a newly discovered highly antifungal drug resistant Aspergillus species, Aspergillus tanneri NIH 1004.</title>
        <authorList>
            <person name="Mounaud S."/>
            <person name="Singh I."/>
            <person name="Joardar V."/>
            <person name="Pakala S."/>
            <person name="Pakala S."/>
            <person name="Venepally P."/>
            <person name="Hoover J."/>
            <person name="Nierman W."/>
            <person name="Chung J."/>
            <person name="Losada L."/>
        </authorList>
    </citation>
    <scope>NUCLEOTIDE SEQUENCE [LARGE SCALE GENOMIC DNA]</scope>
    <source>
        <strain evidence="3 4">NIH1004</strain>
    </source>
</reference>
<dbReference type="GeneID" id="54323288"/>
<dbReference type="Proteomes" id="UP000308092">
    <property type="component" value="Unassembled WGS sequence"/>
</dbReference>
<keyword evidence="4" id="KW-1185">Reference proteome</keyword>
<dbReference type="EMBL" id="QUQM01000002">
    <property type="protein sequence ID" value="KAA8651690.1"/>
    <property type="molecule type" value="Genomic_DNA"/>
</dbReference>
<proteinExistence type="predicted"/>
<evidence type="ECO:0000313" key="4">
    <source>
        <dbReference type="Proteomes" id="UP000308092"/>
    </source>
</evidence>